<evidence type="ECO:0000313" key="3">
    <source>
        <dbReference type="Proteomes" id="UP000019438"/>
    </source>
</evidence>
<organism evidence="2 3">
    <name type="scientific">Granulibacter bethesdensis</name>
    <dbReference type="NCBI Taxonomy" id="364410"/>
    <lineage>
        <taxon>Bacteria</taxon>
        <taxon>Pseudomonadati</taxon>
        <taxon>Pseudomonadota</taxon>
        <taxon>Alphaproteobacteria</taxon>
        <taxon>Acetobacterales</taxon>
        <taxon>Acetobacteraceae</taxon>
        <taxon>Granulibacter</taxon>
    </lineage>
</organism>
<keyword evidence="1" id="KW-0472">Membrane</keyword>
<protein>
    <submittedName>
        <fullName evidence="2">General secretion pathway protein I</fullName>
    </submittedName>
</protein>
<reference evidence="3" key="1">
    <citation type="submission" date="2012-06" db="EMBL/GenBank/DDBJ databases">
        <title>Genome analysis of multiple Granulibacter bethesdensis isolates demonstrates substantial genome diversity.</title>
        <authorList>
            <person name="Greenberg D.E."/>
            <person name="Porcella S.F."/>
            <person name="Zarember K."/>
            <person name="Zelazny A.M."/>
            <person name="Bruno D."/>
            <person name="Martens C."/>
            <person name="Barbian K.D."/>
            <person name="Jaske E."/>
            <person name="Holland S.M."/>
        </authorList>
    </citation>
    <scope>NUCLEOTIDE SEQUENCE [LARGE SCALE GENOMIC DNA]</scope>
    <source>
        <strain evidence="3">CGDNIH3</strain>
    </source>
</reference>
<dbReference type="KEGG" id="gbc:GbCGDNIH3_1759"/>
<dbReference type="GeneID" id="69745976"/>
<evidence type="ECO:0000313" key="2">
    <source>
        <dbReference type="EMBL" id="AHJ63660.1"/>
    </source>
</evidence>
<evidence type="ECO:0000256" key="1">
    <source>
        <dbReference type="SAM" id="Phobius"/>
    </source>
</evidence>
<dbReference type="EMBL" id="CP003181">
    <property type="protein sequence ID" value="AHJ63660.1"/>
    <property type="molecule type" value="Genomic_DNA"/>
</dbReference>
<gene>
    <name evidence="2" type="ORF">GbCGDNIH3_1759</name>
</gene>
<keyword evidence="1" id="KW-1133">Transmembrane helix</keyword>
<proteinExistence type="predicted"/>
<dbReference type="Pfam" id="PF07963">
    <property type="entry name" value="N_methyl"/>
    <property type="match status" value="1"/>
</dbReference>
<dbReference type="Proteomes" id="UP000019438">
    <property type="component" value="Chromosome"/>
</dbReference>
<dbReference type="RefSeq" id="WP_025287143.1">
    <property type="nucleotide sequence ID" value="NZ_CP003181.2"/>
</dbReference>
<name>A0AAN0VG96_9PROT</name>
<accession>A0AAN0VG96</accession>
<keyword evidence="1" id="KW-0812">Transmembrane</keyword>
<feature type="transmembrane region" description="Helical" evidence="1">
    <location>
        <begin position="25"/>
        <end position="46"/>
    </location>
</feature>
<sequence>MSSRNVSTPGRDTRQENGFTLLETLIAFIILALALSEIFDGSLIGLRSARRAEEMRLALVIARNHLDETIHAAPATLARAHIWEGEDRNAMRWRVVVRPLMQAPRLQMPLWLSEITVSVWSSSVSSTDGMPPLVTLVTRQMAGVR</sequence>
<dbReference type="InterPro" id="IPR012902">
    <property type="entry name" value="N_methyl_site"/>
</dbReference>
<dbReference type="AlphaFoldDB" id="A0AAN0VG96"/>